<comment type="caution">
    <text evidence="1">The sequence shown here is derived from an EMBL/GenBank/DDBJ whole genome shotgun (WGS) entry which is preliminary data.</text>
</comment>
<name>A0AC61KZ80_9EURY</name>
<proteinExistence type="predicted"/>
<protein>
    <submittedName>
        <fullName evidence="1">Methanogenesis marker 3 protein</fullName>
    </submittedName>
</protein>
<reference evidence="1" key="1">
    <citation type="submission" date="2018-01" db="EMBL/GenBank/DDBJ databases">
        <authorList>
            <person name="Krukenberg V."/>
        </authorList>
    </citation>
    <scope>NUCLEOTIDE SEQUENCE</scope>
    <source>
        <strain evidence="1">E20ANME2</strain>
    </source>
</reference>
<organism evidence="1 2">
    <name type="scientific">Candidatus Methanogaster sp</name>
    <dbReference type="NCBI Taxonomy" id="3386292"/>
    <lineage>
        <taxon>Archaea</taxon>
        <taxon>Methanobacteriati</taxon>
        <taxon>Methanobacteriota</taxon>
        <taxon>Stenosarchaea group</taxon>
        <taxon>Methanomicrobia</taxon>
        <taxon>Methanosarcinales</taxon>
        <taxon>ANME-2 cluster</taxon>
        <taxon>Candidatus Methanogasteraceae</taxon>
        <taxon>Candidatus Methanogaster</taxon>
    </lineage>
</organism>
<gene>
    <name evidence="1" type="ORF">C4B59_14590</name>
</gene>
<accession>A0AC61KZ80</accession>
<evidence type="ECO:0000313" key="1">
    <source>
        <dbReference type="EMBL" id="PXF57744.1"/>
    </source>
</evidence>
<sequence>MIDIELDNKPLTVPDGSTLADVLKQAKTPYGGTTVAIIKGTEESKEATAEYLISTTKGDIGIELSARQEVWQDAESGITNSSVKWTGRDALAFGPFKTSITPSHQDHEYMRWDVLFGTGGHVADHTYMVISKKLHTAAHGAPLDGGVFGRIVSGRGVIESLDIGDSITGIAPVERWETTVNKIVTADLTTGIKSGMRIFTYAAVELSPEAPYGAEHFLAAVKDGVLAFSTVSHAFASTESLQGEECPFEQKEPRRAGIITVRSNGAGLGRVYISKLDKTSSPSHSVVGTVTSGMELIQLVDADQAITLHINPERIMLLGRTFEAAEVEMRERGITMRRDGEIADSDVIVQQTPETTIEIVGACEVTGQGVSQKNLIRIELYDDLAPKTIEFFRHALGLLKSPIGALPVFAVYEDTRLFRMQEVKKEIMPENVPVEIVPAGEIGVTSQAAKYAQTIGVKLTDDSRYGPSGEKFAYTNIIGRVIDLDKLQDIGDGGTVYVTEV</sequence>
<evidence type="ECO:0000313" key="2">
    <source>
        <dbReference type="Proteomes" id="UP000248329"/>
    </source>
</evidence>
<dbReference type="EMBL" id="PQXF01000050">
    <property type="protein sequence ID" value="PXF57744.1"/>
    <property type="molecule type" value="Genomic_DNA"/>
</dbReference>
<dbReference type="Proteomes" id="UP000248329">
    <property type="component" value="Unassembled WGS sequence"/>
</dbReference>